<evidence type="ECO:0000313" key="2">
    <source>
        <dbReference type="Proteomes" id="UP000595362"/>
    </source>
</evidence>
<dbReference type="AlphaFoldDB" id="A0A7T5UI39"/>
<protein>
    <submittedName>
        <fullName evidence="1">Uncharacterized protein</fullName>
    </submittedName>
</protein>
<accession>A0A7T5UI39</accession>
<name>A0A7T5UI39_9BACT</name>
<reference evidence="1 2" key="1">
    <citation type="submission" date="2020-07" db="EMBL/GenBank/DDBJ databases">
        <title>Huge and variable diversity of episymbiotic CPR bacteria and DPANN archaea in groundwater ecosystems.</title>
        <authorList>
            <person name="He C.Y."/>
            <person name="Keren R."/>
            <person name="Whittaker M."/>
            <person name="Farag I.F."/>
            <person name="Doudna J."/>
            <person name="Cate J.H.D."/>
            <person name="Banfield J.F."/>
        </authorList>
    </citation>
    <scope>NUCLEOTIDE SEQUENCE [LARGE SCALE GENOMIC DNA]</scope>
    <source>
        <strain evidence="1">NC_groundwater_70_Ag_B-0.1um_54_66</strain>
    </source>
</reference>
<evidence type="ECO:0000313" key="1">
    <source>
        <dbReference type="EMBL" id="QQG36606.1"/>
    </source>
</evidence>
<organism evidence="1 2">
    <name type="scientific">Micavibrio aeruginosavorus</name>
    <dbReference type="NCBI Taxonomy" id="349221"/>
    <lineage>
        <taxon>Bacteria</taxon>
        <taxon>Pseudomonadati</taxon>
        <taxon>Bdellovibrionota</taxon>
        <taxon>Bdellovibrionia</taxon>
        <taxon>Bdellovibrionales</taxon>
        <taxon>Pseudobdellovibrionaceae</taxon>
        <taxon>Micavibrio</taxon>
    </lineage>
</organism>
<sequence length="87" mass="9596">MDEDTKTGASQAGQVLLDEKADAALKEIVDRAFAAQGMPMIVPRHLIDTVAEGMKPVLRERVPEARKEEFRQQGLKVIPGSKPKIDK</sequence>
<dbReference type="Proteomes" id="UP000595362">
    <property type="component" value="Chromosome"/>
</dbReference>
<dbReference type="EMBL" id="CP066681">
    <property type="protein sequence ID" value="QQG36606.1"/>
    <property type="molecule type" value="Genomic_DNA"/>
</dbReference>
<proteinExistence type="predicted"/>
<gene>
    <name evidence="1" type="ORF">HYS17_02145</name>
</gene>